<proteinExistence type="predicted"/>
<evidence type="ECO:0000313" key="2">
    <source>
        <dbReference type="Proteomes" id="UP000183832"/>
    </source>
</evidence>
<gene>
    <name evidence="1" type="ORF">CLUMA_CG003305</name>
</gene>
<keyword evidence="2" id="KW-1185">Reference proteome</keyword>
<sequence>MLKFNHFDFCKRNFLVLVFANILEALAEKESKKGIFNNKQTEREKIRYSFFLMDTIPVEFKLMSALGKFFFDIGEMHLQSILMQGIHKMNFQKNRKVVEYLKSALT</sequence>
<name>A0A1J1HQH6_9DIPT</name>
<organism evidence="1 2">
    <name type="scientific">Clunio marinus</name>
    <dbReference type="NCBI Taxonomy" id="568069"/>
    <lineage>
        <taxon>Eukaryota</taxon>
        <taxon>Metazoa</taxon>
        <taxon>Ecdysozoa</taxon>
        <taxon>Arthropoda</taxon>
        <taxon>Hexapoda</taxon>
        <taxon>Insecta</taxon>
        <taxon>Pterygota</taxon>
        <taxon>Neoptera</taxon>
        <taxon>Endopterygota</taxon>
        <taxon>Diptera</taxon>
        <taxon>Nematocera</taxon>
        <taxon>Chironomoidea</taxon>
        <taxon>Chironomidae</taxon>
        <taxon>Clunio</taxon>
    </lineage>
</organism>
<dbReference type="EMBL" id="CVRI01000013">
    <property type="protein sequence ID" value="CRK89628.1"/>
    <property type="molecule type" value="Genomic_DNA"/>
</dbReference>
<dbReference type="AlphaFoldDB" id="A0A1J1HQH6"/>
<reference evidence="1 2" key="1">
    <citation type="submission" date="2015-04" db="EMBL/GenBank/DDBJ databases">
        <authorList>
            <person name="Syromyatnikov M.Y."/>
            <person name="Popov V.N."/>
        </authorList>
    </citation>
    <scope>NUCLEOTIDE SEQUENCE [LARGE SCALE GENOMIC DNA]</scope>
</reference>
<evidence type="ECO:0000313" key="1">
    <source>
        <dbReference type="EMBL" id="CRK89628.1"/>
    </source>
</evidence>
<protein>
    <submittedName>
        <fullName evidence="1">CLUMA_CG003305, isoform A</fullName>
    </submittedName>
</protein>
<dbReference type="Proteomes" id="UP000183832">
    <property type="component" value="Unassembled WGS sequence"/>
</dbReference>
<accession>A0A1J1HQH6</accession>